<gene>
    <name evidence="2" type="ORF">RGR602_PB00397</name>
</gene>
<evidence type="ECO:0000313" key="3">
    <source>
        <dbReference type="Proteomes" id="UP000031368"/>
    </source>
</evidence>
<organism evidence="2 3">
    <name type="scientific">Rhizobium gallicum bv. gallicum R602sp</name>
    <dbReference type="NCBI Taxonomy" id="1041138"/>
    <lineage>
        <taxon>Bacteria</taxon>
        <taxon>Pseudomonadati</taxon>
        <taxon>Pseudomonadota</taxon>
        <taxon>Alphaproteobacteria</taxon>
        <taxon>Hyphomicrobiales</taxon>
        <taxon>Rhizobiaceae</taxon>
        <taxon>Rhizobium/Agrobacterium group</taxon>
        <taxon>Rhizobium</taxon>
    </lineage>
</organism>
<reference evidence="2 3" key="1">
    <citation type="submission" date="2013-11" db="EMBL/GenBank/DDBJ databases">
        <title>Complete genome sequence of Rhizobium gallicum bv. gallicum R602.</title>
        <authorList>
            <person name="Bustos P."/>
            <person name="Santamaria R.I."/>
            <person name="Lozano L."/>
            <person name="Acosta J.L."/>
            <person name="Ormeno-Orrillo E."/>
            <person name="Rogel M.A."/>
            <person name="Romero D."/>
            <person name="Cevallos M.A."/>
            <person name="Martinez-Romero E."/>
            <person name="Gonzalez V."/>
        </authorList>
    </citation>
    <scope>NUCLEOTIDE SEQUENCE [LARGE SCALE GENOMIC DNA]</scope>
    <source>
        <strain evidence="2 3">R602</strain>
        <plasmid evidence="2 3">pRgalR602b</plasmid>
    </source>
</reference>
<dbReference type="AlphaFoldDB" id="A0A0B4XBF8"/>
<keyword evidence="1" id="KW-0472">Membrane</keyword>
<feature type="transmembrane region" description="Helical" evidence="1">
    <location>
        <begin position="20"/>
        <end position="41"/>
    </location>
</feature>
<dbReference type="EMBL" id="CP006879">
    <property type="protein sequence ID" value="AJD43928.1"/>
    <property type="molecule type" value="Genomic_DNA"/>
</dbReference>
<sequence length="234" mass="25627">MNLKKARNMAVAELVPWFQIASTIIAGIGIITSVSLGIASLNNNRTDRLIKISPNLLFNVGGQELAATLQPLKRIPGVATGEQDVEEFLAALPDGYLAPFLEQHYGQLYNHGAGPGLSVEIWFQAERLTVKGQERSLTRNERESLPYIKTWNMMSAIPANVPPGGVASFGTLPICVLAAHPDVTKVTGNMYIECHDQHGRSLQWSQPTTYFIDRLKSDKATITVAFSQRPVSLT</sequence>
<keyword evidence="1" id="KW-0812">Transmembrane</keyword>
<accession>A0A0B4XBF8</accession>
<keyword evidence="2" id="KW-0614">Plasmid</keyword>
<keyword evidence="3" id="KW-1185">Reference proteome</keyword>
<name>A0A0B4XBF8_9HYPH</name>
<proteinExistence type="predicted"/>
<dbReference type="Proteomes" id="UP000031368">
    <property type="component" value="Plasmid pRgalR602b"/>
</dbReference>
<dbReference type="KEGG" id="rga:RGR602_PB00397"/>
<geneLocation type="plasmid" evidence="2 3">
    <name>pRgalR602b</name>
</geneLocation>
<keyword evidence="1" id="KW-1133">Transmembrane helix</keyword>
<dbReference type="HOGENOM" id="CLU_1184289_0_0_5"/>
<protein>
    <submittedName>
        <fullName evidence="2">Uncharacterized protein</fullName>
    </submittedName>
</protein>
<evidence type="ECO:0000256" key="1">
    <source>
        <dbReference type="SAM" id="Phobius"/>
    </source>
</evidence>
<evidence type="ECO:0000313" key="2">
    <source>
        <dbReference type="EMBL" id="AJD43928.1"/>
    </source>
</evidence>